<sequence length="54" mass="5888">MGGERPTETTRAEVTDKAMRVGLLETATTDVDGEKAKFQQYCVDAGEDVAGYFK</sequence>
<comment type="caution">
    <text evidence="1">The sequence shown here is derived from an EMBL/GenBank/DDBJ whole genome shotgun (WGS) entry which is preliminary data.</text>
</comment>
<name>A0ABT9IMT2_9MICC</name>
<evidence type="ECO:0000313" key="1">
    <source>
        <dbReference type="EMBL" id="MDP5226896.1"/>
    </source>
</evidence>
<reference evidence="1 2" key="1">
    <citation type="submission" date="2023-08" db="EMBL/GenBank/DDBJ databases">
        <title>Arthrobacter horti sp. nov., isolated from forest soil.</title>
        <authorList>
            <person name="Park M."/>
        </authorList>
    </citation>
    <scope>NUCLEOTIDE SEQUENCE [LARGE SCALE GENOMIC DNA]</scope>
    <source>
        <strain evidence="1 2">YJM1</strain>
    </source>
</reference>
<dbReference type="EMBL" id="JAVALS010000003">
    <property type="protein sequence ID" value="MDP5226896.1"/>
    <property type="molecule type" value="Genomic_DNA"/>
</dbReference>
<evidence type="ECO:0000313" key="2">
    <source>
        <dbReference type="Proteomes" id="UP001232725"/>
    </source>
</evidence>
<accession>A0ABT9IMT2</accession>
<organism evidence="1 2">
    <name type="scientific">Arthrobacter horti</name>
    <dbReference type="NCBI Taxonomy" id="3068273"/>
    <lineage>
        <taxon>Bacteria</taxon>
        <taxon>Bacillati</taxon>
        <taxon>Actinomycetota</taxon>
        <taxon>Actinomycetes</taxon>
        <taxon>Micrococcales</taxon>
        <taxon>Micrococcaceae</taxon>
        <taxon>Arthrobacter</taxon>
    </lineage>
</organism>
<gene>
    <name evidence="1" type="ORF">Q9R02_07015</name>
</gene>
<dbReference type="RefSeq" id="WP_305995942.1">
    <property type="nucleotide sequence ID" value="NZ_JAVALS010000003.1"/>
</dbReference>
<dbReference type="Proteomes" id="UP001232725">
    <property type="component" value="Unassembled WGS sequence"/>
</dbReference>
<proteinExistence type="predicted"/>
<protein>
    <submittedName>
        <fullName evidence="1">Uncharacterized protein</fullName>
    </submittedName>
</protein>
<keyword evidence="2" id="KW-1185">Reference proteome</keyword>